<name>A0A8T1QXW0_CARIL</name>
<evidence type="ECO:0000313" key="5">
    <source>
        <dbReference type="Proteomes" id="UP000811609"/>
    </source>
</evidence>
<dbReference type="FunFam" id="1.25.40.10:FF:000557">
    <property type="entry name" value="Pentatricopeptide repeat-containing protein, chloroplastic"/>
    <property type="match status" value="1"/>
</dbReference>
<dbReference type="PANTHER" id="PTHR47926:SF413">
    <property type="entry name" value="REPEAT (TPR)-LIKE SUPERFAMILY PROTEIN, PUTATIVE-RELATED"/>
    <property type="match status" value="1"/>
</dbReference>
<dbReference type="FunFam" id="1.25.40.10:FF:000184">
    <property type="entry name" value="Pentatricopeptide repeat-containing protein, chloroplastic"/>
    <property type="match status" value="1"/>
</dbReference>
<feature type="repeat" description="PPR" evidence="2">
    <location>
        <begin position="184"/>
        <end position="214"/>
    </location>
</feature>
<dbReference type="PROSITE" id="PS51375">
    <property type="entry name" value="PPR"/>
    <property type="match status" value="5"/>
</dbReference>
<keyword evidence="5" id="KW-1185">Reference proteome</keyword>
<dbReference type="PANTHER" id="PTHR47926">
    <property type="entry name" value="PENTATRICOPEPTIDE REPEAT-CONTAINING PROTEIN"/>
    <property type="match status" value="1"/>
</dbReference>
<evidence type="ECO:0000256" key="1">
    <source>
        <dbReference type="ARBA" id="ARBA00022737"/>
    </source>
</evidence>
<keyword evidence="1" id="KW-0677">Repeat</keyword>
<feature type="repeat" description="PPR" evidence="2">
    <location>
        <begin position="378"/>
        <end position="412"/>
    </location>
</feature>
<dbReference type="EMBL" id="CM031811">
    <property type="protein sequence ID" value="KAG6659255.1"/>
    <property type="molecule type" value="Genomic_DNA"/>
</dbReference>
<evidence type="ECO:0000256" key="2">
    <source>
        <dbReference type="PROSITE-ProRule" id="PRU00708"/>
    </source>
</evidence>
<feature type="region of interest" description="Disordered" evidence="3">
    <location>
        <begin position="621"/>
        <end position="669"/>
    </location>
</feature>
<dbReference type="GO" id="GO:0009451">
    <property type="term" value="P:RNA modification"/>
    <property type="evidence" value="ECO:0007669"/>
    <property type="project" value="InterPro"/>
</dbReference>
<dbReference type="FunFam" id="1.25.40.10:FF:000941">
    <property type="entry name" value="Pentatricopeptide repeat-containing protein At5g15300"/>
    <property type="match status" value="1"/>
</dbReference>
<feature type="repeat" description="PPR" evidence="2">
    <location>
        <begin position="81"/>
        <end position="115"/>
    </location>
</feature>
<accession>A0A8T1QXW0</accession>
<evidence type="ECO:0000313" key="4">
    <source>
        <dbReference type="EMBL" id="KAG6659255.1"/>
    </source>
</evidence>
<reference evidence="4" key="1">
    <citation type="submission" date="2020-12" db="EMBL/GenBank/DDBJ databases">
        <title>WGS assembly of Carya illinoinensis cv. Pawnee.</title>
        <authorList>
            <person name="Platts A."/>
            <person name="Shu S."/>
            <person name="Wright S."/>
            <person name="Barry K."/>
            <person name="Edger P."/>
            <person name="Pires J.C."/>
            <person name="Schmutz J."/>
        </authorList>
    </citation>
    <scope>NUCLEOTIDE SEQUENCE</scope>
    <source>
        <tissue evidence="4">Leaf</tissue>
    </source>
</reference>
<proteinExistence type="predicted"/>
<dbReference type="InterPro" id="IPR002885">
    <property type="entry name" value="PPR_rpt"/>
</dbReference>
<dbReference type="InterPro" id="IPR046848">
    <property type="entry name" value="E_motif"/>
</dbReference>
<dbReference type="InterPro" id="IPR046960">
    <property type="entry name" value="PPR_At4g14850-like_plant"/>
</dbReference>
<organism evidence="4 5">
    <name type="scientific">Carya illinoinensis</name>
    <name type="common">Pecan</name>
    <dbReference type="NCBI Taxonomy" id="32201"/>
    <lineage>
        <taxon>Eukaryota</taxon>
        <taxon>Viridiplantae</taxon>
        <taxon>Streptophyta</taxon>
        <taxon>Embryophyta</taxon>
        <taxon>Tracheophyta</taxon>
        <taxon>Spermatophyta</taxon>
        <taxon>Magnoliopsida</taxon>
        <taxon>eudicotyledons</taxon>
        <taxon>Gunneridae</taxon>
        <taxon>Pentapetalae</taxon>
        <taxon>rosids</taxon>
        <taxon>fabids</taxon>
        <taxon>Fagales</taxon>
        <taxon>Juglandaceae</taxon>
        <taxon>Carya</taxon>
    </lineage>
</organism>
<dbReference type="Pfam" id="PF13041">
    <property type="entry name" value="PPR_2"/>
    <property type="match status" value="4"/>
</dbReference>
<gene>
    <name evidence="4" type="ORF">CIPAW_03G020800</name>
</gene>
<dbReference type="Pfam" id="PF20431">
    <property type="entry name" value="E_motif"/>
    <property type="match status" value="1"/>
</dbReference>
<protein>
    <recommendedName>
        <fullName evidence="6">Pentatricopeptide repeat-containing protein</fullName>
    </recommendedName>
</protein>
<feature type="repeat" description="PPR" evidence="2">
    <location>
        <begin position="277"/>
        <end position="311"/>
    </location>
</feature>
<evidence type="ECO:0000256" key="3">
    <source>
        <dbReference type="SAM" id="MobiDB-lite"/>
    </source>
</evidence>
<feature type="repeat" description="PPR" evidence="2">
    <location>
        <begin position="215"/>
        <end position="249"/>
    </location>
</feature>
<dbReference type="NCBIfam" id="TIGR00756">
    <property type="entry name" value="PPR"/>
    <property type="match status" value="7"/>
</dbReference>
<dbReference type="Proteomes" id="UP000811609">
    <property type="component" value="Chromosome 3"/>
</dbReference>
<dbReference type="Pfam" id="PF01535">
    <property type="entry name" value="PPR"/>
    <property type="match status" value="3"/>
</dbReference>
<dbReference type="AlphaFoldDB" id="A0A8T1QXW0"/>
<dbReference type="GO" id="GO:0003729">
    <property type="term" value="F:mRNA binding"/>
    <property type="evidence" value="ECO:0007669"/>
    <property type="project" value="UniProtKB-ARBA"/>
</dbReference>
<feature type="compositionally biased region" description="Basic and acidic residues" evidence="3">
    <location>
        <begin position="627"/>
        <end position="641"/>
    </location>
</feature>
<evidence type="ECO:0008006" key="6">
    <source>
        <dbReference type="Google" id="ProtNLM"/>
    </source>
</evidence>
<sequence length="738" mass="83494">MQTSMPTRTPTWVSGRRLLEEKLSDLHKCANLDHIKQVHAQVLKADLHRDVFVAPKLIAAFSLCRQMVLAINAFNQVQEPNVHLYNTLIRAHVQNSQSSQAFATFFEMQNSGVYPDNFTYPFLLKACFGQSYLRLIQMIHTHIEKFGFCSDIFVPNSLIDCYSKCGPVGVKAARKLFKVMAEKDIVSWNSMIGGLVRAGELGEARGLFNEMPKRDTVSWNTILDGYAKAGEMNRAFELFEKMPERNVVSWCTMVSGYCKDGDLDMARMLFDKMPVKTLVPWTIIISGYAEKGLANEAISLYNKMEEAGLKPDDGALISILAACAESGLLGLGQKVHASIKRIKYKCSAPVSNALVDMYAKCGSLDEAYIVFNGMTKREVVSWNAMLQGFAMHGHGEKALQLFSRMKHEGFEPDKVTLVGVLCACTHAGFVEEGVQYFYTMESKYKIVPEVEHYGCMIDLLGRGGRLKEAFRLVRSMPMEPNAIIWGTLLGACRMHDDVDLARQVLDRLIQLEPSDPGNFSMLSNIYAAAGDWDSVSNVRLRMRNTGIKKPSGASSIEVDDELHEFTVFDRSHPKSEKIYQMIDRLVQDLKQSESNCNNNFVPIVHSICKLHQHHTNKVFSWFSPDHSSPKQEAEKNEEAQQRKRRKRDAEESLQGLQGHLRSVKRRCQDAEHDMGAKKLTLQDKVCEEIQEKEILLEKLRTRMNEAEMKANDVKVSFENLCESAKGDMMHLTNQRMIL</sequence>
<comment type="caution">
    <text evidence="4">The sequence shown here is derived from an EMBL/GenBank/DDBJ whole genome shotgun (WGS) entry which is preliminary data.</text>
</comment>